<dbReference type="GO" id="GO:0016491">
    <property type="term" value="F:oxidoreductase activity"/>
    <property type="evidence" value="ECO:0007669"/>
    <property type="project" value="UniProtKB-KW"/>
</dbReference>
<dbReference type="OrthoDB" id="151996at2"/>
<feature type="domain" description="Ketoreductase" evidence="3">
    <location>
        <begin position="16"/>
        <end position="200"/>
    </location>
</feature>
<dbReference type="SUPFAM" id="SSF51735">
    <property type="entry name" value="NAD(P)-binding Rossmann-fold domains"/>
    <property type="match status" value="1"/>
</dbReference>
<evidence type="ECO:0000313" key="4">
    <source>
        <dbReference type="EMBL" id="SDO77109.1"/>
    </source>
</evidence>
<dbReference type="InterPro" id="IPR057326">
    <property type="entry name" value="KR_dom"/>
</dbReference>
<keyword evidence="5" id="KW-1185">Reference proteome</keyword>
<dbReference type="Pfam" id="PF00106">
    <property type="entry name" value="adh_short"/>
    <property type="match status" value="1"/>
</dbReference>
<evidence type="ECO:0000313" key="5">
    <source>
        <dbReference type="Proteomes" id="UP000199077"/>
    </source>
</evidence>
<dbReference type="GO" id="GO:0016020">
    <property type="term" value="C:membrane"/>
    <property type="evidence" value="ECO:0007669"/>
    <property type="project" value="TreeGrafter"/>
</dbReference>
<proteinExistence type="inferred from homology"/>
<dbReference type="InterPro" id="IPR002347">
    <property type="entry name" value="SDR_fam"/>
</dbReference>
<dbReference type="InterPro" id="IPR036291">
    <property type="entry name" value="NAD(P)-bd_dom_sf"/>
</dbReference>
<gene>
    <name evidence="4" type="ORF">SAMN04489867_0541</name>
</gene>
<dbReference type="PANTHER" id="PTHR44196">
    <property type="entry name" value="DEHYDROGENASE/REDUCTASE SDR FAMILY MEMBER 7B"/>
    <property type="match status" value="1"/>
</dbReference>
<organism evidence="4 5">
    <name type="scientific">Pedococcus dokdonensis</name>
    <dbReference type="NCBI Taxonomy" id="443156"/>
    <lineage>
        <taxon>Bacteria</taxon>
        <taxon>Bacillati</taxon>
        <taxon>Actinomycetota</taxon>
        <taxon>Actinomycetes</taxon>
        <taxon>Micrococcales</taxon>
        <taxon>Intrasporangiaceae</taxon>
        <taxon>Pedococcus</taxon>
    </lineage>
</organism>
<sequence length="330" mass="34589">MKTPRHGRRSKAFTGKVVLVTGASSGIGRATALRLARQGARLVLVSRSEDVLEQVRAECAAAGAEALVAAADVGDARSVEAAFRVGTARFGRIDGVVHSAAVLAYGRFEDVPRDVFDAALHTTLTGTANVARCALTAFDGGGGSLVVLGSLLGKISTPYMSSYVTAKWGVHGLVRTLQIEARQTPGVDISLVWPGGVDTPVYLQAGTYLRRHGRPPPPVDPPEKVARVVVRALARPRRESSVGVANHLVVTGFQVFPGVFDRIVTPLMRAGGIGRHEVDDSPGNVLAPQRAGEAVHGRWGRHWLRPVAAVGAGAGALAIRHATGHTTGKD</sequence>
<dbReference type="SMART" id="SM00822">
    <property type="entry name" value="PKS_KR"/>
    <property type="match status" value="1"/>
</dbReference>
<dbReference type="RefSeq" id="WP_091781127.1">
    <property type="nucleotide sequence ID" value="NZ_LT629711.1"/>
</dbReference>
<keyword evidence="2" id="KW-0560">Oxidoreductase</keyword>
<name>A0A1H0M9H6_9MICO</name>
<evidence type="ECO:0000259" key="3">
    <source>
        <dbReference type="SMART" id="SM00822"/>
    </source>
</evidence>
<accession>A0A1H0M9H6</accession>
<dbReference type="AlphaFoldDB" id="A0A1H0M9H6"/>
<evidence type="ECO:0000256" key="1">
    <source>
        <dbReference type="ARBA" id="ARBA00006484"/>
    </source>
</evidence>
<dbReference type="EMBL" id="LT629711">
    <property type="protein sequence ID" value="SDO77109.1"/>
    <property type="molecule type" value="Genomic_DNA"/>
</dbReference>
<comment type="similarity">
    <text evidence="1">Belongs to the short-chain dehydrogenases/reductases (SDR) family.</text>
</comment>
<evidence type="ECO:0000256" key="2">
    <source>
        <dbReference type="ARBA" id="ARBA00023002"/>
    </source>
</evidence>
<protein>
    <submittedName>
        <fullName evidence="4">Short-chain dehydrogenase</fullName>
    </submittedName>
</protein>
<dbReference type="STRING" id="443156.SAMN04489867_0541"/>
<dbReference type="Proteomes" id="UP000199077">
    <property type="component" value="Chromosome I"/>
</dbReference>
<dbReference type="PRINTS" id="PR00081">
    <property type="entry name" value="GDHRDH"/>
</dbReference>
<reference evidence="5" key="1">
    <citation type="submission" date="2016-10" db="EMBL/GenBank/DDBJ databases">
        <authorList>
            <person name="Varghese N."/>
            <person name="Submissions S."/>
        </authorList>
    </citation>
    <scope>NUCLEOTIDE SEQUENCE [LARGE SCALE GENOMIC DNA]</scope>
    <source>
        <strain evidence="5">DSM 22329</strain>
    </source>
</reference>
<dbReference type="PANTHER" id="PTHR44196:SF1">
    <property type="entry name" value="DEHYDROGENASE_REDUCTASE SDR FAMILY MEMBER 7B"/>
    <property type="match status" value="1"/>
</dbReference>
<dbReference type="InterPro" id="IPR020904">
    <property type="entry name" value="Sc_DH/Rdtase_CS"/>
</dbReference>
<dbReference type="PROSITE" id="PS00061">
    <property type="entry name" value="ADH_SHORT"/>
    <property type="match status" value="1"/>
</dbReference>
<dbReference type="Gene3D" id="3.40.50.720">
    <property type="entry name" value="NAD(P)-binding Rossmann-like Domain"/>
    <property type="match status" value="1"/>
</dbReference>